<comment type="subcellular location">
    <subcellularLocation>
        <location evidence="1">Membrane</location>
        <topology evidence="1">Multi-pass membrane protein</topology>
    </subcellularLocation>
</comment>
<dbReference type="OrthoDB" id="244640at2"/>
<dbReference type="EMBL" id="CP042997">
    <property type="protein sequence ID" value="QEH39207.1"/>
    <property type="molecule type" value="Genomic_DNA"/>
</dbReference>
<keyword evidence="2" id="KW-0813">Transport</keyword>
<keyword evidence="3 6" id="KW-0812">Transmembrane</keyword>
<dbReference type="Proteomes" id="UP000324233">
    <property type="component" value="Chromosome"/>
</dbReference>
<sequence>MRLLDSPDPLDRARGKAYLRLLPLLFLGYVIAYVDRTNVSIAKLDMQKDLGALGFSDEGAFGFGMGIFFVGYLLLEIPGTLAVERWSARKWFCRIMVSWGLIAAMTAFVHYDVPFATAAAGWLARAMASACGAVGMDKVAADLRGPGAPYILQFWGVRFLLGLAEAGFYPGVIVYLTHWFPRRDRSRTLAWFFIGGPISQILGPPICARIMAIGPAGASAPLGLAGWQWVFIAWGVPAVVLGLIILLTLPDWPRHARWLTDEERTALEDELARERKDHAARGGHVSILRAFAHPKILALAAAYFFVVTGNYGVEFYMATIVKEWYQLDVGKVAYLVIIPPLGSVLGQILVGWSSDRTGERRWHAALPILLGAAALALTPATRGTLWLTVLLFTCALTGLKAYMPAFWSLPSLLVTEAAAAVGIGLINSFGNLGGWVGPTILGVLKKETDSFRVGLWVLASSMVISAMVIIALNVGRRVEDPEPAPDLAELA</sequence>
<keyword evidence="5 6" id="KW-0472">Membrane</keyword>
<protein>
    <submittedName>
        <fullName evidence="8">Tartrate transporter</fullName>
    </submittedName>
</protein>
<feature type="transmembrane region" description="Helical" evidence="6">
    <location>
        <begin position="296"/>
        <end position="313"/>
    </location>
</feature>
<dbReference type="Pfam" id="PF07690">
    <property type="entry name" value="MFS_1"/>
    <property type="match status" value="1"/>
</dbReference>
<evidence type="ECO:0000256" key="1">
    <source>
        <dbReference type="ARBA" id="ARBA00004141"/>
    </source>
</evidence>
<name>A0A5B9WF84_9BACT</name>
<dbReference type="Gene3D" id="1.20.1250.20">
    <property type="entry name" value="MFS general substrate transporter like domains"/>
    <property type="match status" value="2"/>
</dbReference>
<evidence type="ECO:0000256" key="3">
    <source>
        <dbReference type="ARBA" id="ARBA00022692"/>
    </source>
</evidence>
<dbReference type="RefSeq" id="WP_148598545.1">
    <property type="nucleotide sequence ID" value="NZ_CP042997.1"/>
</dbReference>
<evidence type="ECO:0000256" key="2">
    <source>
        <dbReference type="ARBA" id="ARBA00022448"/>
    </source>
</evidence>
<dbReference type="GO" id="GO:0022857">
    <property type="term" value="F:transmembrane transporter activity"/>
    <property type="evidence" value="ECO:0007669"/>
    <property type="project" value="InterPro"/>
</dbReference>
<feature type="transmembrane region" description="Helical" evidence="6">
    <location>
        <begin position="21"/>
        <end position="39"/>
    </location>
</feature>
<dbReference type="InterPro" id="IPR020846">
    <property type="entry name" value="MFS_dom"/>
</dbReference>
<feature type="domain" description="Major facilitator superfamily (MFS) profile" evidence="7">
    <location>
        <begin position="21"/>
        <end position="477"/>
    </location>
</feature>
<dbReference type="KEGG" id="agv:OJF2_78210"/>
<dbReference type="PANTHER" id="PTHR43791">
    <property type="entry name" value="PERMEASE-RELATED"/>
    <property type="match status" value="1"/>
</dbReference>
<dbReference type="PANTHER" id="PTHR43791:SF36">
    <property type="entry name" value="TRANSPORTER, PUTATIVE (AFU_ORTHOLOGUE AFUA_6G08340)-RELATED"/>
    <property type="match status" value="1"/>
</dbReference>
<dbReference type="InterPro" id="IPR036259">
    <property type="entry name" value="MFS_trans_sf"/>
</dbReference>
<dbReference type="PROSITE" id="PS50850">
    <property type="entry name" value="MFS"/>
    <property type="match status" value="1"/>
</dbReference>
<feature type="transmembrane region" description="Helical" evidence="6">
    <location>
        <begin position="59"/>
        <end position="79"/>
    </location>
</feature>
<gene>
    <name evidence="8" type="primary">ttuB</name>
    <name evidence="8" type="ORF">OJF2_78210</name>
</gene>
<dbReference type="SUPFAM" id="SSF103473">
    <property type="entry name" value="MFS general substrate transporter"/>
    <property type="match status" value="1"/>
</dbReference>
<accession>A0A5B9WF84</accession>
<organism evidence="8 9">
    <name type="scientific">Aquisphaera giovannonii</name>
    <dbReference type="NCBI Taxonomy" id="406548"/>
    <lineage>
        <taxon>Bacteria</taxon>
        <taxon>Pseudomonadati</taxon>
        <taxon>Planctomycetota</taxon>
        <taxon>Planctomycetia</taxon>
        <taxon>Isosphaerales</taxon>
        <taxon>Isosphaeraceae</taxon>
        <taxon>Aquisphaera</taxon>
    </lineage>
</organism>
<feature type="transmembrane region" description="Helical" evidence="6">
    <location>
        <begin position="155"/>
        <end position="177"/>
    </location>
</feature>
<dbReference type="InterPro" id="IPR011701">
    <property type="entry name" value="MFS"/>
</dbReference>
<evidence type="ECO:0000259" key="7">
    <source>
        <dbReference type="PROSITE" id="PS50850"/>
    </source>
</evidence>
<evidence type="ECO:0000256" key="4">
    <source>
        <dbReference type="ARBA" id="ARBA00022989"/>
    </source>
</evidence>
<evidence type="ECO:0000256" key="6">
    <source>
        <dbReference type="SAM" id="Phobius"/>
    </source>
</evidence>
<feature type="transmembrane region" description="Helical" evidence="6">
    <location>
        <begin position="385"/>
        <end position="403"/>
    </location>
</feature>
<feature type="transmembrane region" description="Helical" evidence="6">
    <location>
        <begin position="189"/>
        <end position="214"/>
    </location>
</feature>
<dbReference type="CDD" id="cd17319">
    <property type="entry name" value="MFS_ExuT_GudP_like"/>
    <property type="match status" value="1"/>
</dbReference>
<feature type="transmembrane region" description="Helical" evidence="6">
    <location>
        <begin position="91"/>
        <end position="111"/>
    </location>
</feature>
<feature type="transmembrane region" description="Helical" evidence="6">
    <location>
        <begin position="333"/>
        <end position="350"/>
    </location>
</feature>
<evidence type="ECO:0000313" key="8">
    <source>
        <dbReference type="EMBL" id="QEH39207.1"/>
    </source>
</evidence>
<feature type="transmembrane region" description="Helical" evidence="6">
    <location>
        <begin position="226"/>
        <end position="249"/>
    </location>
</feature>
<reference evidence="8 9" key="1">
    <citation type="submission" date="2019-08" db="EMBL/GenBank/DDBJ databases">
        <title>Deep-cultivation of Planctomycetes and their phenomic and genomic characterization uncovers novel biology.</title>
        <authorList>
            <person name="Wiegand S."/>
            <person name="Jogler M."/>
            <person name="Boedeker C."/>
            <person name="Pinto D."/>
            <person name="Vollmers J."/>
            <person name="Rivas-Marin E."/>
            <person name="Kohn T."/>
            <person name="Peeters S.H."/>
            <person name="Heuer A."/>
            <person name="Rast P."/>
            <person name="Oberbeckmann S."/>
            <person name="Bunk B."/>
            <person name="Jeske O."/>
            <person name="Meyerdierks A."/>
            <person name="Storesund J.E."/>
            <person name="Kallscheuer N."/>
            <person name="Luecker S."/>
            <person name="Lage O.M."/>
            <person name="Pohl T."/>
            <person name="Merkel B.J."/>
            <person name="Hornburger P."/>
            <person name="Mueller R.-W."/>
            <person name="Bruemmer F."/>
            <person name="Labrenz M."/>
            <person name="Spormann A.M."/>
            <person name="Op den Camp H."/>
            <person name="Overmann J."/>
            <person name="Amann R."/>
            <person name="Jetten M.S.M."/>
            <person name="Mascher T."/>
            <person name="Medema M.H."/>
            <person name="Devos D.P."/>
            <person name="Kaster A.-K."/>
            <person name="Ovreas L."/>
            <person name="Rohde M."/>
            <person name="Galperin M.Y."/>
            <person name="Jogler C."/>
        </authorList>
    </citation>
    <scope>NUCLEOTIDE SEQUENCE [LARGE SCALE GENOMIC DNA]</scope>
    <source>
        <strain evidence="8 9">OJF2</strain>
    </source>
</reference>
<keyword evidence="9" id="KW-1185">Reference proteome</keyword>
<proteinExistence type="predicted"/>
<dbReference type="AlphaFoldDB" id="A0A5B9WF84"/>
<evidence type="ECO:0000313" key="9">
    <source>
        <dbReference type="Proteomes" id="UP000324233"/>
    </source>
</evidence>
<keyword evidence="4 6" id="KW-1133">Transmembrane helix</keyword>
<evidence type="ECO:0000256" key="5">
    <source>
        <dbReference type="ARBA" id="ARBA00023136"/>
    </source>
</evidence>
<feature type="transmembrane region" description="Helical" evidence="6">
    <location>
        <begin position="453"/>
        <end position="474"/>
    </location>
</feature>
<dbReference type="GO" id="GO:0016020">
    <property type="term" value="C:membrane"/>
    <property type="evidence" value="ECO:0007669"/>
    <property type="project" value="UniProtKB-SubCell"/>
</dbReference>
<feature type="transmembrane region" description="Helical" evidence="6">
    <location>
        <begin position="412"/>
        <end position="433"/>
    </location>
</feature>